<dbReference type="OMA" id="MAFNKER"/>
<dbReference type="PROSITE" id="PS50893">
    <property type="entry name" value="ABC_TRANSPORTER_2"/>
    <property type="match status" value="1"/>
</dbReference>
<sequence length="830" mass="91302">MNSHSGSPEAQGSLPAVYQAVDGTQTDAPGAPPPADGPARASRVAPGAAATLGSQVKKASNPSVDDPGEQARLLEEGVSRQPDDGVPRETAESGLGSPVRVSADDGTSHHYDGLPLVTLSFEDLTMDVVTPGDGFVRRTLKNLVNRPVAQPTRKRILSLEGVQASFSPGDCVALMGSSGAGKTTLLNVLSGRLAKNVGGRVQFNGMELPPEVSKAISCFVQQEVMFFGALTVQEHLEYQAALRLPPSISSHERAATVKTMIEKVGLSKVANSLIGNVSQHQLVGISGGEQRRLSVATELLTEPCVVFADEPTSGLDSYMAMQVVKLLKDLALGGRTVVCTIHQPSSSVFAEFNKVLLMSEGHILYCGPREASIAWFARLGQACEADMNPAEFLIKTTAVTDENREEALQRTFEWADRWRREGPAFLEQWEALGGRIAASSDQMRIQRLISSLDTPPSSTPPHGRDDLRVEKRDTGLRSRSMSHQSDDSALDQNLSARNSLGPAGPMDVPKRDSLHDDRTHVSRKLSSRAQYMLQGGAMSKAVLEEMKRDKISVFNESWLQIHRSALLRSRDSFSTYVKLITTLISALIPAFMYYRLTWQSSDAWNKVSSSFYIILSESMACLFGASMAFNKERPIIQREYESGATRMPLYFIGRITADSVLWLIFPFIYHVIVYWIAGLGGDSVSKYFASLAITLLTIQVMLSYTYVVVSLITNPVVSTVVLQIMQMVLTLFSGFMVKLDELGKFWIWIVYLSPFKYALPCFTVTIFTDAEITSPARPPLSGLEFLDNTFGFKRDTFWLYIGMMFVLGICTRLIGMVALTWRTRRIKENQ</sequence>
<feature type="compositionally biased region" description="Polar residues" evidence="8">
    <location>
        <begin position="1"/>
        <end position="10"/>
    </location>
</feature>
<dbReference type="InterPro" id="IPR017871">
    <property type="entry name" value="ABC_transporter-like_CS"/>
</dbReference>
<keyword evidence="6 9" id="KW-1133">Transmembrane helix</keyword>
<evidence type="ECO:0000313" key="12">
    <source>
        <dbReference type="EMBL" id="CEL68501.1"/>
    </source>
</evidence>
<dbReference type="GO" id="GO:0005886">
    <property type="term" value="C:plasma membrane"/>
    <property type="evidence" value="ECO:0007669"/>
    <property type="project" value="TreeGrafter"/>
</dbReference>
<feature type="compositionally biased region" description="Basic and acidic residues" evidence="8">
    <location>
        <begin position="462"/>
        <end position="476"/>
    </location>
</feature>
<feature type="transmembrane region" description="Helical" evidence="9">
    <location>
        <begin position="651"/>
        <end position="676"/>
    </location>
</feature>
<dbReference type="VEuPathDB" id="ToxoDB:NCLIV_042570"/>
<feature type="region of interest" description="Disordered" evidence="8">
    <location>
        <begin position="1"/>
        <end position="107"/>
    </location>
</feature>
<dbReference type="EMBL" id="FR823385">
    <property type="protein sequence ID" value="CBZ51190.1"/>
    <property type="molecule type" value="Genomic_DNA"/>
</dbReference>
<dbReference type="InParanoid" id="F0VC56"/>
<name>F0VC56_NEOCL</name>
<evidence type="ECO:0000256" key="5">
    <source>
        <dbReference type="ARBA" id="ARBA00022840"/>
    </source>
</evidence>
<dbReference type="GO" id="GO:0016887">
    <property type="term" value="F:ATP hydrolysis activity"/>
    <property type="evidence" value="ECO:0007669"/>
    <property type="project" value="InterPro"/>
</dbReference>
<feature type="compositionally biased region" description="Polar residues" evidence="8">
    <location>
        <begin position="52"/>
        <end position="63"/>
    </location>
</feature>
<evidence type="ECO:0000259" key="10">
    <source>
        <dbReference type="PROSITE" id="PS50893"/>
    </source>
</evidence>
<dbReference type="EMBL" id="LN714484">
    <property type="protein sequence ID" value="CEL68501.1"/>
    <property type="molecule type" value="Genomic_DNA"/>
</dbReference>
<dbReference type="PANTHER" id="PTHR48041">
    <property type="entry name" value="ABC TRANSPORTER G FAMILY MEMBER 28"/>
    <property type="match status" value="1"/>
</dbReference>
<evidence type="ECO:0000256" key="1">
    <source>
        <dbReference type="ARBA" id="ARBA00004141"/>
    </source>
</evidence>
<feature type="transmembrane region" description="Helical" evidence="9">
    <location>
        <begin position="797"/>
        <end position="821"/>
    </location>
</feature>
<evidence type="ECO:0000313" key="11">
    <source>
        <dbReference type="EMBL" id="CBZ51190.1"/>
    </source>
</evidence>
<evidence type="ECO:0000256" key="9">
    <source>
        <dbReference type="SAM" id="Phobius"/>
    </source>
</evidence>
<evidence type="ECO:0000313" key="13">
    <source>
        <dbReference type="Proteomes" id="UP000007494"/>
    </source>
</evidence>
<evidence type="ECO:0000256" key="2">
    <source>
        <dbReference type="ARBA" id="ARBA00022448"/>
    </source>
</evidence>
<keyword evidence="3 9" id="KW-0812">Transmembrane</keyword>
<dbReference type="Gene3D" id="3.40.50.300">
    <property type="entry name" value="P-loop containing nucleotide triphosphate hydrolases"/>
    <property type="match status" value="1"/>
</dbReference>
<comment type="subcellular location">
    <subcellularLocation>
        <location evidence="1">Membrane</location>
        <topology evidence="1">Multi-pass membrane protein</topology>
    </subcellularLocation>
</comment>
<dbReference type="SUPFAM" id="SSF52540">
    <property type="entry name" value="P-loop containing nucleoside triphosphate hydrolases"/>
    <property type="match status" value="1"/>
</dbReference>
<reference evidence="11" key="1">
    <citation type="submission" date="2011-02" db="EMBL/GenBank/DDBJ databases">
        <authorList>
            <person name="Aslett M."/>
        </authorList>
    </citation>
    <scope>NUCLEOTIDE SEQUENCE</scope>
    <source>
        <strain evidence="11">Liverpool</strain>
    </source>
</reference>
<dbReference type="InterPro" id="IPR013525">
    <property type="entry name" value="ABC2_TM"/>
</dbReference>
<dbReference type="OrthoDB" id="184675at2759"/>
<feature type="transmembrane region" description="Helical" evidence="9">
    <location>
        <begin position="611"/>
        <end position="630"/>
    </location>
</feature>
<feature type="compositionally biased region" description="Low complexity" evidence="8">
    <location>
        <begin position="37"/>
        <end position="50"/>
    </location>
</feature>
<keyword evidence="2" id="KW-0813">Transport</keyword>
<dbReference type="InterPro" id="IPR003439">
    <property type="entry name" value="ABC_transporter-like_ATP-bd"/>
</dbReference>
<evidence type="ECO:0000256" key="8">
    <source>
        <dbReference type="SAM" id="MobiDB-lite"/>
    </source>
</evidence>
<organism evidence="11 13">
    <name type="scientific">Neospora caninum (strain Liverpool)</name>
    <dbReference type="NCBI Taxonomy" id="572307"/>
    <lineage>
        <taxon>Eukaryota</taxon>
        <taxon>Sar</taxon>
        <taxon>Alveolata</taxon>
        <taxon>Apicomplexa</taxon>
        <taxon>Conoidasida</taxon>
        <taxon>Coccidia</taxon>
        <taxon>Eucoccidiorida</taxon>
        <taxon>Eimeriorina</taxon>
        <taxon>Sarcocystidae</taxon>
        <taxon>Neospora</taxon>
    </lineage>
</organism>
<keyword evidence="13" id="KW-1185">Reference proteome</keyword>
<dbReference type="SMART" id="SM00382">
    <property type="entry name" value="AAA"/>
    <property type="match status" value="1"/>
</dbReference>
<feature type="region of interest" description="Disordered" evidence="8">
    <location>
        <begin position="450"/>
        <end position="525"/>
    </location>
</feature>
<keyword evidence="4" id="KW-0547">Nucleotide-binding</keyword>
<dbReference type="Pfam" id="PF01061">
    <property type="entry name" value="ABC2_membrane"/>
    <property type="match status" value="1"/>
</dbReference>
<keyword evidence="5" id="KW-0067">ATP-binding</keyword>
<dbReference type="InterPro" id="IPR003593">
    <property type="entry name" value="AAA+_ATPase"/>
</dbReference>
<evidence type="ECO:0000256" key="6">
    <source>
        <dbReference type="ARBA" id="ARBA00022989"/>
    </source>
</evidence>
<feature type="compositionally biased region" description="Basic and acidic residues" evidence="8">
    <location>
        <begin position="508"/>
        <end position="520"/>
    </location>
</feature>
<feature type="domain" description="ABC transporter" evidence="10">
    <location>
        <begin position="138"/>
        <end position="385"/>
    </location>
</feature>
<dbReference type="PANTHER" id="PTHR48041:SF139">
    <property type="entry name" value="PROTEIN SCARLET"/>
    <property type="match status" value="1"/>
</dbReference>
<gene>
    <name evidence="12" type="ORF">BN1204_042570</name>
    <name evidence="11" type="ORF">NCLIV_042570</name>
</gene>
<dbReference type="InterPro" id="IPR050352">
    <property type="entry name" value="ABCG_transporters"/>
</dbReference>
<dbReference type="eggNOG" id="KOG0061">
    <property type="taxonomic scope" value="Eukaryota"/>
</dbReference>
<dbReference type="InterPro" id="IPR027417">
    <property type="entry name" value="P-loop_NTPase"/>
</dbReference>
<evidence type="ECO:0000256" key="4">
    <source>
        <dbReference type="ARBA" id="ARBA00022741"/>
    </source>
</evidence>
<proteinExistence type="predicted"/>
<dbReference type="AlphaFoldDB" id="F0VC56"/>
<protein>
    <submittedName>
        <fullName evidence="12">ABC transporter, putative</fullName>
    </submittedName>
    <submittedName>
        <fullName evidence="11">Putative ABC transporter</fullName>
    </submittedName>
</protein>
<feature type="compositionally biased region" description="Basic and acidic residues" evidence="8">
    <location>
        <begin position="72"/>
        <end position="91"/>
    </location>
</feature>
<dbReference type="PROSITE" id="PS00211">
    <property type="entry name" value="ABC_TRANSPORTER_1"/>
    <property type="match status" value="1"/>
</dbReference>
<dbReference type="GO" id="GO:0005524">
    <property type="term" value="F:ATP binding"/>
    <property type="evidence" value="ECO:0007669"/>
    <property type="project" value="UniProtKB-KW"/>
</dbReference>
<reference evidence="13" key="3">
    <citation type="journal article" date="2012" name="PLoS Pathog.">
        <title>Comparative genomics of the apicomplexan parasites Toxoplasma gondii and Neospora caninum: Coccidia differing in host range and transmission strategy.</title>
        <authorList>
            <person name="Reid A.J."/>
            <person name="Vermont S.J."/>
            <person name="Cotton J.A."/>
            <person name="Harris D."/>
            <person name="Hill-Cawthorne G.A."/>
            <person name="Konen-Waisman S."/>
            <person name="Latham S.M."/>
            <person name="Mourier T."/>
            <person name="Norton R."/>
            <person name="Quail M.A."/>
            <person name="Sanders M."/>
            <person name="Shanmugam D."/>
            <person name="Sohal A."/>
            <person name="Wasmuth J.D."/>
            <person name="Brunk B."/>
            <person name="Grigg M.E."/>
            <person name="Howard J.C."/>
            <person name="Parkinson J."/>
            <person name="Roos D.S."/>
            <person name="Trees A.J."/>
            <person name="Berriman M."/>
            <person name="Pain A."/>
            <person name="Wastling J.M."/>
        </authorList>
    </citation>
    <scope>NUCLEOTIDE SEQUENCE [LARGE SCALE GENOMIC DNA]</scope>
    <source>
        <strain evidence="13">Liverpool</strain>
    </source>
</reference>
<reference evidence="11" key="2">
    <citation type="submission" date="2011-03" db="EMBL/GenBank/DDBJ databases">
        <title>Comparative genomics and transcriptomics of Neospora caninum and Toxoplasma gondii.</title>
        <authorList>
            <person name="Reid A.J."/>
            <person name="Sohal A."/>
            <person name="Harris D."/>
            <person name="Quail M."/>
            <person name="Sanders M."/>
            <person name="Berriman M."/>
            <person name="Wastling J.M."/>
            <person name="Pain A."/>
        </authorList>
    </citation>
    <scope>NUCLEOTIDE SEQUENCE</scope>
    <source>
        <strain evidence="11">Liverpool</strain>
    </source>
</reference>
<evidence type="ECO:0000256" key="7">
    <source>
        <dbReference type="ARBA" id="ARBA00023136"/>
    </source>
</evidence>
<accession>F0VC56</accession>
<dbReference type="GO" id="GO:0140359">
    <property type="term" value="F:ABC-type transporter activity"/>
    <property type="evidence" value="ECO:0007669"/>
    <property type="project" value="InterPro"/>
</dbReference>
<feature type="transmembrane region" description="Helical" evidence="9">
    <location>
        <begin position="716"/>
        <end position="737"/>
    </location>
</feature>
<dbReference type="Proteomes" id="UP000007494">
    <property type="component" value="Chromosome IX"/>
</dbReference>
<feature type="transmembrane region" description="Helical" evidence="9">
    <location>
        <begin position="688"/>
        <end position="709"/>
    </location>
</feature>
<keyword evidence="7 9" id="KW-0472">Membrane</keyword>
<dbReference type="RefSeq" id="XP_003881223.1">
    <property type="nucleotide sequence ID" value="XM_003881174.1"/>
</dbReference>
<evidence type="ECO:0000256" key="3">
    <source>
        <dbReference type="ARBA" id="ARBA00022692"/>
    </source>
</evidence>
<reference evidence="12" key="4">
    <citation type="journal article" date="2015" name="PLoS ONE">
        <title>Comprehensive Evaluation of Toxoplasma gondii VEG and Neospora caninum LIV Genomes with Tachyzoite Stage Transcriptome and Proteome Defines Novel Transcript Features.</title>
        <authorList>
            <person name="Ramaprasad A."/>
            <person name="Mourier T."/>
            <person name="Naeem R."/>
            <person name="Malas T.B."/>
            <person name="Moussa E."/>
            <person name="Panigrahi A."/>
            <person name="Vermont S.J."/>
            <person name="Otto T.D."/>
            <person name="Wastling J."/>
            <person name="Pain A."/>
        </authorList>
    </citation>
    <scope>NUCLEOTIDE SEQUENCE</scope>
    <source>
        <strain evidence="12">Liverpool</strain>
    </source>
</reference>
<dbReference type="GeneID" id="13440175"/>
<feature type="transmembrane region" description="Helical" evidence="9">
    <location>
        <begin position="576"/>
        <end position="596"/>
    </location>
</feature>
<dbReference type="Pfam" id="PF00005">
    <property type="entry name" value="ABC_tran"/>
    <property type="match status" value="1"/>
</dbReference>